<dbReference type="InterPro" id="IPR003251">
    <property type="entry name" value="Rr_diiron-bd_dom"/>
</dbReference>
<dbReference type="Proteomes" id="UP000298774">
    <property type="component" value="Chromosome"/>
</dbReference>
<name>A0A235HJW6_AZOBR</name>
<dbReference type="Proteomes" id="UP000298596">
    <property type="component" value="Chromosome"/>
</dbReference>
<evidence type="ECO:0000313" key="9">
    <source>
        <dbReference type="Proteomes" id="UP001277471"/>
    </source>
</evidence>
<dbReference type="SUPFAM" id="SSF47240">
    <property type="entry name" value="Ferritin-like"/>
    <property type="match status" value="1"/>
</dbReference>
<dbReference type="AlphaFoldDB" id="A0A235HJW6"/>
<evidence type="ECO:0000259" key="1">
    <source>
        <dbReference type="PROSITE" id="PS50905"/>
    </source>
</evidence>
<dbReference type="KEGG" id="abf:AMK58_13270"/>
<reference evidence="3 6" key="1">
    <citation type="submission" date="2017-07" db="EMBL/GenBank/DDBJ databases">
        <title>Whole genome sequence of Azospirillum brasilense 2A1, a potential biofertilizer strain.</title>
        <authorList>
            <person name="Fontana C.A."/>
            <person name="Toffoli L.M."/>
            <person name="Salazar S.M."/>
            <person name="Puglisi E."/>
            <person name="Pedraza R."/>
            <person name="Bassi D."/>
            <person name="Cocconcelli P.S."/>
        </authorList>
    </citation>
    <scope>NUCLEOTIDE SEQUENCE [LARGE SCALE GENOMIC DNA]</scope>
    <source>
        <strain evidence="3 6">2A1</strain>
    </source>
</reference>
<dbReference type="EMBL" id="CP032339">
    <property type="protein sequence ID" value="QCO08897.1"/>
    <property type="molecule type" value="Genomic_DNA"/>
</dbReference>
<dbReference type="Proteomes" id="UP001277471">
    <property type="component" value="Unassembled WGS sequence"/>
</dbReference>
<reference evidence="7 8" key="2">
    <citation type="submission" date="2018-09" db="EMBL/GenBank/DDBJ databases">
        <title>Whole genome based analysis of evolution and adaptive divergence in Indian and Brazilian strains of Azospirillum brasilense.</title>
        <authorList>
            <person name="Singh C."/>
            <person name="Tripathi A.K."/>
        </authorList>
    </citation>
    <scope>NUCLEOTIDE SEQUENCE [LARGE SCALE GENOMIC DNA]</scope>
    <source>
        <strain evidence="4 7">MTCC4036</strain>
        <strain evidence="5 8">MTCC4038</strain>
    </source>
</reference>
<dbReference type="EMBL" id="CP032330">
    <property type="protein sequence ID" value="QCO02768.1"/>
    <property type="molecule type" value="Genomic_DNA"/>
</dbReference>
<dbReference type="InterPro" id="IPR012347">
    <property type="entry name" value="Ferritin-like"/>
</dbReference>
<keyword evidence="9" id="KW-1185">Reference proteome</keyword>
<feature type="domain" description="Ferritin-like diiron" evidence="1">
    <location>
        <begin position="6"/>
        <end position="163"/>
    </location>
</feature>
<dbReference type="PROSITE" id="PS50905">
    <property type="entry name" value="FERRITIN_LIKE"/>
    <property type="match status" value="1"/>
</dbReference>
<dbReference type="InterPro" id="IPR009078">
    <property type="entry name" value="Ferritin-like_SF"/>
</dbReference>
<protein>
    <submittedName>
        <fullName evidence="2">Ferritin family protein</fullName>
    </submittedName>
    <submittedName>
        <fullName evidence="3">Rubrerythrin</fullName>
    </submittedName>
</protein>
<evidence type="ECO:0000313" key="5">
    <source>
        <dbReference type="EMBL" id="QCO08897.1"/>
    </source>
</evidence>
<dbReference type="Proteomes" id="UP000215367">
    <property type="component" value="Unassembled WGS sequence"/>
</dbReference>
<organism evidence="3 6">
    <name type="scientific">Azospirillum brasilense</name>
    <dbReference type="NCBI Taxonomy" id="192"/>
    <lineage>
        <taxon>Bacteria</taxon>
        <taxon>Pseudomonadati</taxon>
        <taxon>Pseudomonadota</taxon>
        <taxon>Alphaproteobacteria</taxon>
        <taxon>Rhodospirillales</taxon>
        <taxon>Azospirillaceae</taxon>
        <taxon>Azospirillum</taxon>
    </lineage>
</organism>
<accession>A0A235HJW6</accession>
<dbReference type="Gene3D" id="1.20.1260.10">
    <property type="match status" value="1"/>
</dbReference>
<evidence type="ECO:0000313" key="3">
    <source>
        <dbReference type="EMBL" id="OYD86012.1"/>
    </source>
</evidence>
<evidence type="ECO:0000313" key="7">
    <source>
        <dbReference type="Proteomes" id="UP000298596"/>
    </source>
</evidence>
<evidence type="ECO:0000313" key="2">
    <source>
        <dbReference type="EMBL" id="MDX5952397.1"/>
    </source>
</evidence>
<dbReference type="EMBL" id="JAWXYC010000004">
    <property type="protein sequence ID" value="MDX5952397.1"/>
    <property type="molecule type" value="Genomic_DNA"/>
</dbReference>
<evidence type="ECO:0000313" key="8">
    <source>
        <dbReference type="Proteomes" id="UP000298774"/>
    </source>
</evidence>
<dbReference type="InterPro" id="IPR009040">
    <property type="entry name" value="Ferritin-like_diiron"/>
</dbReference>
<sequence length="177" mass="19814">MKTKVLNGAANVGLFLAHALALEIEAAERYTELADSMEAHNNVEVAKLFRDLSTYSAKHAEEVKQIAREFGALPKVAPWEFQWDATTESPEAAAFENAHYLMKPHHALKMALLSEHQGNNYYASVAAETKDPEVARLAREFAEEEAGHVALVRKWLERYPAPKDDWSDDPDPPNISD</sequence>
<dbReference type="CDD" id="cd01045">
    <property type="entry name" value="Ferritin_like_AB"/>
    <property type="match status" value="1"/>
</dbReference>
<proteinExistence type="predicted"/>
<dbReference type="RefSeq" id="WP_014239058.1">
    <property type="nucleotide sequence ID" value="NZ_CP012914.1"/>
</dbReference>
<evidence type="ECO:0000313" key="4">
    <source>
        <dbReference type="EMBL" id="QCO02768.1"/>
    </source>
</evidence>
<reference evidence="2 9" key="3">
    <citation type="submission" date="2023-11" db="EMBL/GenBank/DDBJ databases">
        <title>MicrobeMod: A computational toolkit for identifying prokaryotic methylation and restriction-modification with nanopore sequencing.</title>
        <authorList>
            <person name="Crits-Christoph A."/>
            <person name="Kang S.C."/>
            <person name="Lee H."/>
            <person name="Ostrov N."/>
        </authorList>
    </citation>
    <scope>NUCLEOTIDE SEQUENCE [LARGE SCALE GENOMIC DNA]</scope>
    <source>
        <strain evidence="2 9">ATCC 29145</strain>
    </source>
</reference>
<dbReference type="GeneID" id="56449580"/>
<dbReference type="Pfam" id="PF02915">
    <property type="entry name" value="Rubrerythrin"/>
    <property type="match status" value="2"/>
</dbReference>
<gene>
    <name evidence="3" type="ORF">CHT98_00075</name>
    <name evidence="4" type="ORF">D3867_12530</name>
    <name evidence="5" type="ORF">D3868_07505</name>
    <name evidence="2" type="ORF">SIM66_14505</name>
</gene>
<evidence type="ECO:0000313" key="6">
    <source>
        <dbReference type="Proteomes" id="UP000215367"/>
    </source>
</evidence>
<dbReference type="EMBL" id="NOWT01000001">
    <property type="protein sequence ID" value="OYD86012.1"/>
    <property type="molecule type" value="Genomic_DNA"/>
</dbReference>